<evidence type="ECO:0000313" key="2">
    <source>
        <dbReference type="EMBL" id="KAF3602890.1"/>
    </source>
</evidence>
<evidence type="ECO:0000256" key="1">
    <source>
        <dbReference type="SAM" id="MobiDB-lite"/>
    </source>
</evidence>
<reference evidence="2" key="1">
    <citation type="submission" date="2019-12" db="EMBL/GenBank/DDBJ databases">
        <title>Genome sequencing and annotation of Brassica cretica.</title>
        <authorList>
            <person name="Studholme D.J."/>
            <person name="Sarris P."/>
        </authorList>
    </citation>
    <scope>NUCLEOTIDE SEQUENCE</scope>
    <source>
        <strain evidence="2">PFS-109/04</strain>
        <tissue evidence="2">Leaf</tissue>
    </source>
</reference>
<accession>A0A8S9SSE6</accession>
<evidence type="ECO:0000313" key="3">
    <source>
        <dbReference type="Proteomes" id="UP000712600"/>
    </source>
</evidence>
<sequence length="274" mass="30789">MKEESLKHRSNEDMFNVWLYRFQTKRISTPWIGITKHVVSCSGSVCDGLRCNRWIESNDLLRKRHLLLLTRTESHKKDLTRPRVKWRKASESAHPTNVLESIVLLLSLLNVLLNYMFGVFYVSSPCQKVEPPAVDTCPENTKHNISSSLRRACSASMVDAVLGGQKCQTCWELMWVDMLMVNSTIIQATIRANRLPTFCRRLTAGAIDSISDSGKPETDMSFGFNKRPVMMMEMPVNISGPTKVDVGGNDREESPTIGTVAPSSSKVVKKARIA</sequence>
<proteinExistence type="predicted"/>
<organism evidence="2 3">
    <name type="scientific">Brassica cretica</name>
    <name type="common">Mustard</name>
    <dbReference type="NCBI Taxonomy" id="69181"/>
    <lineage>
        <taxon>Eukaryota</taxon>
        <taxon>Viridiplantae</taxon>
        <taxon>Streptophyta</taxon>
        <taxon>Embryophyta</taxon>
        <taxon>Tracheophyta</taxon>
        <taxon>Spermatophyta</taxon>
        <taxon>Magnoliopsida</taxon>
        <taxon>eudicotyledons</taxon>
        <taxon>Gunneridae</taxon>
        <taxon>Pentapetalae</taxon>
        <taxon>rosids</taxon>
        <taxon>malvids</taxon>
        <taxon>Brassicales</taxon>
        <taxon>Brassicaceae</taxon>
        <taxon>Brassiceae</taxon>
        <taxon>Brassica</taxon>
    </lineage>
</organism>
<protein>
    <submittedName>
        <fullName evidence="2">Uncharacterized protein</fullName>
    </submittedName>
</protein>
<dbReference type="EMBL" id="QGKX02000004">
    <property type="protein sequence ID" value="KAF3602890.1"/>
    <property type="molecule type" value="Genomic_DNA"/>
</dbReference>
<name>A0A8S9SSE6_BRACR</name>
<comment type="caution">
    <text evidence="2">The sequence shown here is derived from an EMBL/GenBank/DDBJ whole genome shotgun (WGS) entry which is preliminary data.</text>
</comment>
<dbReference type="AlphaFoldDB" id="A0A8S9SSE6"/>
<feature type="region of interest" description="Disordered" evidence="1">
    <location>
        <begin position="247"/>
        <end position="274"/>
    </location>
</feature>
<dbReference type="Proteomes" id="UP000712600">
    <property type="component" value="Unassembled WGS sequence"/>
</dbReference>
<gene>
    <name evidence="2" type="ORF">F2Q69_00037103</name>
</gene>